<reference evidence="3" key="1">
    <citation type="submission" date="2024-06" db="EMBL/GenBank/DDBJ databases">
        <authorList>
            <person name="Li S."/>
        </authorList>
    </citation>
    <scope>NUCLEOTIDE SEQUENCE</scope>
    <source>
        <strain evidence="3">SR10</strain>
    </source>
</reference>
<evidence type="ECO:0000256" key="1">
    <source>
        <dbReference type="SAM" id="MobiDB-lite"/>
    </source>
</evidence>
<gene>
    <name evidence="3" type="ORF">ABU614_19615</name>
</gene>
<name>A0AAU8MQT2_9GAMM</name>
<dbReference type="RefSeq" id="WP_363797381.1">
    <property type="nucleotide sequence ID" value="NZ_CP159925.1"/>
</dbReference>
<feature type="compositionally biased region" description="Basic and acidic residues" evidence="1">
    <location>
        <begin position="78"/>
        <end position="98"/>
    </location>
</feature>
<organism evidence="3">
    <name type="scientific">Lysobacter firmicutimachus</name>
    <dbReference type="NCBI Taxonomy" id="1792846"/>
    <lineage>
        <taxon>Bacteria</taxon>
        <taxon>Pseudomonadati</taxon>
        <taxon>Pseudomonadota</taxon>
        <taxon>Gammaproteobacteria</taxon>
        <taxon>Lysobacterales</taxon>
        <taxon>Lysobacteraceae</taxon>
        <taxon>Lysobacter</taxon>
    </lineage>
</organism>
<evidence type="ECO:0000256" key="2">
    <source>
        <dbReference type="SAM" id="SignalP"/>
    </source>
</evidence>
<accession>A0AAU8MQT2</accession>
<sequence>MSATRLILATAAAMSLSGVAAQAMAQSRSAVQVYGFTPGPGQTVAPYDTVLPRTTVPTHRGAVVGGYGGYRDRHDDYRDGYRDGYRDRGDERRRDGRHYPRYRSHAPAHDGVYLHYARPSVRIEAMLPAYGYSELHGYRVERYGDERFVQTTTLIDRGPSRTAAYFPGWGGGHAPVRYPQRVPGGLPCVDDPMLSGPDCAKIVLPED</sequence>
<protein>
    <submittedName>
        <fullName evidence="3">Uncharacterized protein</fullName>
    </submittedName>
</protein>
<dbReference type="AlphaFoldDB" id="A0AAU8MQT2"/>
<feature type="signal peptide" evidence="2">
    <location>
        <begin position="1"/>
        <end position="25"/>
    </location>
</feature>
<keyword evidence="2" id="KW-0732">Signal</keyword>
<evidence type="ECO:0000313" key="3">
    <source>
        <dbReference type="EMBL" id="XCO74560.1"/>
    </source>
</evidence>
<proteinExistence type="predicted"/>
<feature type="region of interest" description="Disordered" evidence="1">
    <location>
        <begin position="78"/>
        <end position="103"/>
    </location>
</feature>
<dbReference type="EMBL" id="CP159925">
    <property type="protein sequence ID" value="XCO74560.1"/>
    <property type="molecule type" value="Genomic_DNA"/>
</dbReference>
<feature type="chain" id="PRO_5043896891" evidence="2">
    <location>
        <begin position="26"/>
        <end position="207"/>
    </location>
</feature>